<keyword evidence="3" id="KW-1185">Reference proteome</keyword>
<dbReference type="RefSeq" id="XP_025426781.1">
    <property type="nucleotide sequence ID" value="XM_025576021.1"/>
</dbReference>
<evidence type="ECO:0000313" key="2">
    <source>
        <dbReference type="EMBL" id="PYH40799.1"/>
    </source>
</evidence>
<organism evidence="2 3">
    <name type="scientific">Aspergillus saccharolyticus JOP 1030-1</name>
    <dbReference type="NCBI Taxonomy" id="1450539"/>
    <lineage>
        <taxon>Eukaryota</taxon>
        <taxon>Fungi</taxon>
        <taxon>Dikarya</taxon>
        <taxon>Ascomycota</taxon>
        <taxon>Pezizomycotina</taxon>
        <taxon>Eurotiomycetes</taxon>
        <taxon>Eurotiomycetidae</taxon>
        <taxon>Eurotiales</taxon>
        <taxon>Aspergillaceae</taxon>
        <taxon>Aspergillus</taxon>
        <taxon>Aspergillus subgen. Circumdati</taxon>
    </lineage>
</organism>
<accession>A0A318Z1L2</accession>
<feature type="chain" id="PRO_5016300180" evidence="1">
    <location>
        <begin position="17"/>
        <end position="139"/>
    </location>
</feature>
<proteinExistence type="predicted"/>
<dbReference type="GeneID" id="37077249"/>
<gene>
    <name evidence="2" type="ORF">BP01DRAFT_360941</name>
</gene>
<evidence type="ECO:0000256" key="1">
    <source>
        <dbReference type="SAM" id="SignalP"/>
    </source>
</evidence>
<name>A0A318Z1L2_9EURO</name>
<feature type="signal peptide" evidence="1">
    <location>
        <begin position="1"/>
        <end position="16"/>
    </location>
</feature>
<evidence type="ECO:0000313" key="3">
    <source>
        <dbReference type="Proteomes" id="UP000248349"/>
    </source>
</evidence>
<reference evidence="2 3" key="1">
    <citation type="submission" date="2016-12" db="EMBL/GenBank/DDBJ databases">
        <title>The genomes of Aspergillus section Nigri reveals drivers in fungal speciation.</title>
        <authorList>
            <consortium name="DOE Joint Genome Institute"/>
            <person name="Vesth T.C."/>
            <person name="Nybo J."/>
            <person name="Theobald S."/>
            <person name="Brandl J."/>
            <person name="Frisvad J.C."/>
            <person name="Nielsen K.F."/>
            <person name="Lyhne E.K."/>
            <person name="Kogle M.E."/>
            <person name="Kuo A."/>
            <person name="Riley R."/>
            <person name="Clum A."/>
            <person name="Nolan M."/>
            <person name="Lipzen A."/>
            <person name="Salamov A."/>
            <person name="Henrissat B."/>
            <person name="Wiebenga A."/>
            <person name="De Vries R.P."/>
            <person name="Grigoriev I.V."/>
            <person name="Mortensen U.H."/>
            <person name="Andersen M.R."/>
            <person name="Baker S.E."/>
        </authorList>
    </citation>
    <scope>NUCLEOTIDE SEQUENCE [LARGE SCALE GENOMIC DNA]</scope>
    <source>
        <strain evidence="2 3">JOP 1030-1</strain>
    </source>
</reference>
<keyword evidence="1" id="KW-0732">Signal</keyword>
<dbReference type="Pfam" id="PF19271">
    <property type="entry name" value="Nis1"/>
    <property type="match status" value="1"/>
</dbReference>
<sequence length="139" mass="14348">MKTFLSTAALLTAALAQNAAIGLPKADQTVQPGDTLTVQVQRPNTITGSQEMALAIGFQSCATSGSCFPVDEDMGTILYNGAFAPAYHETYLPPYENFTVTVPASAPAGKAVIGVAHATLVGASAYPFLEVLNQTVVVA</sequence>
<dbReference type="Proteomes" id="UP000248349">
    <property type="component" value="Unassembled WGS sequence"/>
</dbReference>
<protein>
    <submittedName>
        <fullName evidence="2">Uncharacterized protein</fullName>
    </submittedName>
</protein>
<dbReference type="AlphaFoldDB" id="A0A318Z1L2"/>
<dbReference type="OrthoDB" id="2841294at2759"/>
<dbReference type="InterPro" id="IPR045469">
    <property type="entry name" value="Nis1"/>
</dbReference>
<dbReference type="EMBL" id="KZ821276">
    <property type="protein sequence ID" value="PYH40799.1"/>
    <property type="molecule type" value="Genomic_DNA"/>
</dbReference>